<dbReference type="AlphaFoldDB" id="A0A8S4PRQ8"/>
<comment type="caution">
    <text evidence="1">The sequence shown here is derived from an EMBL/GenBank/DDBJ whole genome shotgun (WGS) entry which is preliminary data.</text>
</comment>
<organism evidence="1 2">
    <name type="scientific">Owenia fusiformis</name>
    <name type="common">Polychaete worm</name>
    <dbReference type="NCBI Taxonomy" id="6347"/>
    <lineage>
        <taxon>Eukaryota</taxon>
        <taxon>Metazoa</taxon>
        <taxon>Spiralia</taxon>
        <taxon>Lophotrochozoa</taxon>
        <taxon>Annelida</taxon>
        <taxon>Polychaeta</taxon>
        <taxon>Sedentaria</taxon>
        <taxon>Canalipalpata</taxon>
        <taxon>Sabellida</taxon>
        <taxon>Oweniida</taxon>
        <taxon>Oweniidae</taxon>
        <taxon>Owenia</taxon>
    </lineage>
</organism>
<evidence type="ECO:0000313" key="1">
    <source>
        <dbReference type="EMBL" id="CAH1796707.1"/>
    </source>
</evidence>
<feature type="non-terminal residue" evidence="1">
    <location>
        <position position="1"/>
    </location>
</feature>
<proteinExistence type="predicted"/>
<sequence>CKGQYRRSGHGLVTQSTSAPQVLQEQIIQSNNVPQVKQVQDSRSQYVPQVLQEQIIQSNNVPQVKQVQDSRSEYVTQVQREQIIQSNIVSQVQQVQDSRSEYVPQLQQDEDTPIKRKEDVLFMDQDMGFQNMGSIFSMLNETEENSNLHIDGVKVPEGEDASMFGLGAPSSCARFNSKNAQIIRNFKEKKQGKRNVNILYRCACDTSCREINCKRGGQRVYL</sequence>
<evidence type="ECO:0000313" key="2">
    <source>
        <dbReference type="Proteomes" id="UP000749559"/>
    </source>
</evidence>
<name>A0A8S4PRQ8_OWEFU</name>
<protein>
    <submittedName>
        <fullName evidence="1">Uncharacterized protein</fullName>
    </submittedName>
</protein>
<keyword evidence="2" id="KW-1185">Reference proteome</keyword>
<accession>A0A8S4PRQ8</accession>
<gene>
    <name evidence="1" type="ORF">OFUS_LOCUS21089</name>
</gene>
<dbReference type="EMBL" id="CAIIXF020000010">
    <property type="protein sequence ID" value="CAH1796707.1"/>
    <property type="molecule type" value="Genomic_DNA"/>
</dbReference>
<dbReference type="Proteomes" id="UP000749559">
    <property type="component" value="Unassembled WGS sequence"/>
</dbReference>
<reference evidence="1" key="1">
    <citation type="submission" date="2022-03" db="EMBL/GenBank/DDBJ databases">
        <authorList>
            <person name="Martin C."/>
        </authorList>
    </citation>
    <scope>NUCLEOTIDE SEQUENCE</scope>
</reference>